<dbReference type="Gene3D" id="3.40.50.450">
    <property type="match status" value="1"/>
</dbReference>
<dbReference type="RefSeq" id="WP_110519358.1">
    <property type="nucleotide sequence ID" value="NZ_PDOF01000001.1"/>
</dbReference>
<feature type="binding site" evidence="15">
    <location>
        <position position="10"/>
    </location>
    <ligand>
        <name>ATP</name>
        <dbReference type="ChEBI" id="CHEBI:30616"/>
    </ligand>
</feature>
<evidence type="ECO:0000256" key="11">
    <source>
        <dbReference type="ARBA" id="ARBA00022840"/>
    </source>
</evidence>
<evidence type="ECO:0000256" key="7">
    <source>
        <dbReference type="ARBA" id="ARBA00022679"/>
    </source>
</evidence>
<evidence type="ECO:0000256" key="9">
    <source>
        <dbReference type="ARBA" id="ARBA00022741"/>
    </source>
</evidence>
<feature type="active site" description="Proton acceptor" evidence="15">
    <location>
        <position position="126"/>
    </location>
</feature>
<dbReference type="GO" id="GO:0005524">
    <property type="term" value="F:ATP binding"/>
    <property type="evidence" value="ECO:0007669"/>
    <property type="project" value="UniProtKB-UniRule"/>
</dbReference>
<comment type="similarity">
    <text evidence="15">Belongs to the phosphofructokinase type A (PFKA) family. ATP-dependent PFK group I subfamily. Prokaryotic clade 'B1' sub-subfamily.</text>
</comment>
<evidence type="ECO:0000256" key="15">
    <source>
        <dbReference type="HAMAP-Rule" id="MF_00339"/>
    </source>
</evidence>
<evidence type="ECO:0000259" key="16">
    <source>
        <dbReference type="Pfam" id="PF00365"/>
    </source>
</evidence>
<comment type="pathway">
    <text evidence="4 15">Carbohydrate degradation; glycolysis; D-glyceraldehyde 3-phosphate and glycerone phosphate from D-glucose: step 3/4.</text>
</comment>
<dbReference type="PIRSF" id="PIRSF000532">
    <property type="entry name" value="ATP_PFK_prok"/>
    <property type="match status" value="1"/>
</dbReference>
<dbReference type="PROSITE" id="PS00433">
    <property type="entry name" value="PHOSPHOFRUCTOKINASE"/>
    <property type="match status" value="1"/>
</dbReference>
<dbReference type="InterPro" id="IPR012003">
    <property type="entry name" value="ATP_PFK_prok-type"/>
</dbReference>
<dbReference type="PANTHER" id="PTHR13697">
    <property type="entry name" value="PHOSPHOFRUCTOKINASE"/>
    <property type="match status" value="1"/>
</dbReference>
<evidence type="ECO:0000256" key="14">
    <source>
        <dbReference type="ARBA" id="ARBA00048070"/>
    </source>
</evidence>
<feature type="domain" description="Phosphofructokinase" evidence="16">
    <location>
        <begin position="2"/>
        <end position="274"/>
    </location>
</feature>
<evidence type="ECO:0000313" key="17">
    <source>
        <dbReference type="EMBL" id="PYZ98995.1"/>
    </source>
</evidence>
<keyword evidence="18" id="KW-1185">Reference proteome</keyword>
<dbReference type="InterPro" id="IPR035966">
    <property type="entry name" value="PKF_sf"/>
</dbReference>
<comment type="subcellular location">
    <subcellularLocation>
        <location evidence="3 15">Cytoplasm</location>
    </subcellularLocation>
</comment>
<evidence type="ECO:0000256" key="6">
    <source>
        <dbReference type="ARBA" id="ARBA00022533"/>
    </source>
</evidence>
<evidence type="ECO:0000256" key="2">
    <source>
        <dbReference type="ARBA" id="ARBA00002659"/>
    </source>
</evidence>
<dbReference type="AlphaFoldDB" id="A0A2W0HN44"/>
<feature type="binding site" evidence="15">
    <location>
        <begin position="20"/>
        <end position="24"/>
    </location>
    <ligand>
        <name>ADP</name>
        <dbReference type="ChEBI" id="CHEBI:456216"/>
        <note>allosteric activator; ligand shared between dimeric partners</note>
    </ligand>
</feature>
<keyword evidence="10 15" id="KW-0418">Kinase</keyword>
<dbReference type="EMBL" id="PDOF01000001">
    <property type="protein sequence ID" value="PYZ98995.1"/>
    <property type="molecule type" value="Genomic_DNA"/>
</dbReference>
<feature type="binding site" description="in other chain" evidence="15">
    <location>
        <position position="153"/>
    </location>
    <ligand>
        <name>ADP</name>
        <dbReference type="ChEBI" id="CHEBI:456216"/>
        <note>allosteric activator; ligand shared between dimeric partners</note>
    </ligand>
</feature>
<organism evidence="17 18">
    <name type="scientific">Alteribacter lacisalsi</name>
    <dbReference type="NCBI Taxonomy" id="2045244"/>
    <lineage>
        <taxon>Bacteria</taxon>
        <taxon>Bacillati</taxon>
        <taxon>Bacillota</taxon>
        <taxon>Bacilli</taxon>
        <taxon>Bacillales</taxon>
        <taxon>Bacillaceae</taxon>
        <taxon>Alteribacter</taxon>
    </lineage>
</organism>
<evidence type="ECO:0000256" key="12">
    <source>
        <dbReference type="ARBA" id="ARBA00022842"/>
    </source>
</evidence>
<protein>
    <recommendedName>
        <fullName evidence="15">ATP-dependent 6-phosphofructokinase</fullName>
        <shortName evidence="15">ATP-PFK</shortName>
        <shortName evidence="15">Phosphofructokinase</shortName>
        <ecNumber evidence="15">2.7.1.11</ecNumber>
    </recommendedName>
    <alternativeName>
        <fullName evidence="15">Phosphohexokinase</fullName>
    </alternativeName>
</protein>
<dbReference type="FunFam" id="3.40.50.450:FF:000001">
    <property type="entry name" value="ATP-dependent 6-phosphofructokinase"/>
    <property type="match status" value="1"/>
</dbReference>
<comment type="caution">
    <text evidence="15">Lacks conserved residue(s) required for the propagation of feature annotation.</text>
</comment>
<gene>
    <name evidence="15 17" type="primary">pfkA</name>
    <name evidence="17" type="ORF">CR205_10650</name>
</gene>
<dbReference type="SUPFAM" id="SSF53784">
    <property type="entry name" value="Phosphofructokinase"/>
    <property type="match status" value="1"/>
</dbReference>
<dbReference type="OrthoDB" id="9802503at2"/>
<dbReference type="NCBIfam" id="NF002872">
    <property type="entry name" value="PRK03202.1"/>
    <property type="match status" value="1"/>
</dbReference>
<dbReference type="GO" id="GO:0005945">
    <property type="term" value="C:6-phosphofructokinase complex"/>
    <property type="evidence" value="ECO:0007669"/>
    <property type="project" value="TreeGrafter"/>
</dbReference>
<comment type="activity regulation">
    <text evidence="15">Allosterically activated by ADP and other diphosphonucleosides, and allosterically inhibited by phosphoenolpyruvate.</text>
</comment>
<dbReference type="GO" id="GO:0061621">
    <property type="term" value="P:canonical glycolysis"/>
    <property type="evidence" value="ECO:0007669"/>
    <property type="project" value="TreeGrafter"/>
</dbReference>
<evidence type="ECO:0000256" key="10">
    <source>
        <dbReference type="ARBA" id="ARBA00022777"/>
    </source>
</evidence>
<evidence type="ECO:0000256" key="13">
    <source>
        <dbReference type="ARBA" id="ARBA00023152"/>
    </source>
</evidence>
<reference evidence="17 18" key="1">
    <citation type="submission" date="2017-10" db="EMBL/GenBank/DDBJ databases">
        <title>Bacillus sp. nov., a halophilic bacterium isolated from a Yangshapao Lake.</title>
        <authorList>
            <person name="Wang H."/>
        </authorList>
    </citation>
    <scope>NUCLEOTIDE SEQUENCE [LARGE SCALE GENOMIC DNA]</scope>
    <source>
        <strain evidence="17 18">YSP-3</strain>
    </source>
</reference>
<dbReference type="GO" id="GO:0048029">
    <property type="term" value="F:monosaccharide binding"/>
    <property type="evidence" value="ECO:0007669"/>
    <property type="project" value="TreeGrafter"/>
</dbReference>
<proteinExistence type="inferred from homology"/>
<evidence type="ECO:0000256" key="1">
    <source>
        <dbReference type="ARBA" id="ARBA00001946"/>
    </source>
</evidence>
<evidence type="ECO:0000256" key="5">
    <source>
        <dbReference type="ARBA" id="ARBA00022490"/>
    </source>
</evidence>
<dbReference type="InterPro" id="IPR000023">
    <property type="entry name" value="Phosphofructokinase_dom"/>
</dbReference>
<comment type="function">
    <text evidence="2 15">Catalyzes the phosphorylation of D-fructose 6-phosphate to fructose 1,6-bisphosphate by ATP, the first committing step of glycolysis.</text>
</comment>
<dbReference type="NCBIfam" id="TIGR02482">
    <property type="entry name" value="PFKA_ATP"/>
    <property type="match status" value="1"/>
</dbReference>
<keyword evidence="9 15" id="KW-0547">Nucleotide-binding</keyword>
<feature type="binding site" evidence="15">
    <location>
        <position position="161"/>
    </location>
    <ligand>
        <name>substrate</name>
        <note>ligand shared between dimeric partners</note>
    </ligand>
</feature>
<feature type="binding site" description="in other chain" evidence="15">
    <location>
        <begin position="248"/>
        <end position="251"/>
    </location>
    <ligand>
        <name>substrate</name>
        <note>ligand shared between dimeric partners</note>
    </ligand>
</feature>
<dbReference type="GO" id="GO:0003872">
    <property type="term" value="F:6-phosphofructokinase activity"/>
    <property type="evidence" value="ECO:0007669"/>
    <property type="project" value="UniProtKB-UniRule"/>
</dbReference>
<dbReference type="GO" id="GO:0030388">
    <property type="term" value="P:fructose 1,6-bisphosphate metabolic process"/>
    <property type="evidence" value="ECO:0007669"/>
    <property type="project" value="TreeGrafter"/>
</dbReference>
<feature type="binding site" evidence="15">
    <location>
        <begin position="101"/>
        <end position="104"/>
    </location>
    <ligand>
        <name>ATP</name>
        <dbReference type="ChEBI" id="CHEBI:30616"/>
    </ligand>
</feature>
<dbReference type="FunFam" id="3.40.50.460:FF:000002">
    <property type="entry name" value="ATP-dependent 6-phosphofructokinase"/>
    <property type="match status" value="1"/>
</dbReference>
<sequence length="319" mass="34622">MKIAVMTSGGDAPGMNAGVRAVVKKAIFHKLDVFGIYRGFEGLMEDDVRQLELKDVGSIIHRGGTVLYSARSERFKTEEGQARAVDVLKKHGIEGLVVIGGDGSYRGAQKLHEHGIKTIGLPGTIDNDIRGTDYTLGFDTAMNTVIKAIDNIRDTATSHERTYVIEVMGRDAGDIAASCGLGGGAESIIIPEVEESRDDMIKRIQEGFQRGKKHSIIITAEGAGSGDEIGKYIKEKTDFDTRVTILGHVQRGGSPSSFDRILGSRLGARAVELLMEGESGKALGLESNRISVHDFDYVVEEKEDDNIKELYKLAIELSI</sequence>
<feature type="binding site" description="in other chain" evidence="15">
    <location>
        <begin position="184"/>
        <end position="186"/>
    </location>
    <ligand>
        <name>ADP</name>
        <dbReference type="ChEBI" id="CHEBI:456216"/>
        <note>allosteric activator; ligand shared between dimeric partners</note>
    </ligand>
</feature>
<dbReference type="Pfam" id="PF00365">
    <property type="entry name" value="PFK"/>
    <property type="match status" value="1"/>
</dbReference>
<dbReference type="InterPro" id="IPR015912">
    <property type="entry name" value="Phosphofructokinase_CS"/>
</dbReference>
<dbReference type="PANTHER" id="PTHR13697:SF4">
    <property type="entry name" value="ATP-DEPENDENT 6-PHOSPHOFRUCTOKINASE"/>
    <property type="match status" value="1"/>
</dbReference>
<feature type="binding site" description="in other chain" evidence="15">
    <location>
        <begin position="124"/>
        <end position="126"/>
    </location>
    <ligand>
        <name>substrate</name>
        <note>ligand shared between dimeric partners</note>
    </ligand>
</feature>
<evidence type="ECO:0000256" key="3">
    <source>
        <dbReference type="ARBA" id="ARBA00004496"/>
    </source>
</evidence>
<dbReference type="InterPro" id="IPR012828">
    <property type="entry name" value="PFKA_ATP_prok"/>
</dbReference>
<name>A0A2W0HN44_9BACI</name>
<dbReference type="InterPro" id="IPR022953">
    <property type="entry name" value="ATP_PFK"/>
</dbReference>
<dbReference type="GO" id="GO:0070095">
    <property type="term" value="F:fructose-6-phosphate binding"/>
    <property type="evidence" value="ECO:0007669"/>
    <property type="project" value="TreeGrafter"/>
</dbReference>
<keyword evidence="13 15" id="KW-0324">Glycolysis</keyword>
<comment type="cofactor">
    <cofactor evidence="1 15">
        <name>Mg(2+)</name>
        <dbReference type="ChEBI" id="CHEBI:18420"/>
    </cofactor>
</comment>
<feature type="binding site" description="in other chain" evidence="15">
    <location>
        <begin position="168"/>
        <end position="170"/>
    </location>
    <ligand>
        <name>substrate</name>
        <note>ligand shared between dimeric partners</note>
    </ligand>
</feature>
<feature type="binding site" evidence="15">
    <location>
        <begin position="71"/>
        <end position="72"/>
    </location>
    <ligand>
        <name>ATP</name>
        <dbReference type="ChEBI" id="CHEBI:30616"/>
    </ligand>
</feature>
<keyword evidence="8 15" id="KW-0479">Metal-binding</keyword>
<feature type="binding site" evidence="15">
    <location>
        <position position="102"/>
    </location>
    <ligand>
        <name>Mg(2+)</name>
        <dbReference type="ChEBI" id="CHEBI:18420"/>
        <note>catalytic</note>
    </ligand>
</feature>
<keyword evidence="6 15" id="KW-0021">Allosteric enzyme</keyword>
<keyword evidence="5 15" id="KW-0963">Cytoplasm</keyword>
<dbReference type="GO" id="GO:0016208">
    <property type="term" value="F:AMP binding"/>
    <property type="evidence" value="ECO:0007669"/>
    <property type="project" value="TreeGrafter"/>
</dbReference>
<evidence type="ECO:0000256" key="4">
    <source>
        <dbReference type="ARBA" id="ARBA00004679"/>
    </source>
</evidence>
<feature type="binding site" description="in other chain" evidence="15">
    <location>
        <position position="210"/>
    </location>
    <ligand>
        <name>ADP</name>
        <dbReference type="ChEBI" id="CHEBI:456216"/>
        <note>allosteric activator; ligand shared between dimeric partners</note>
    </ligand>
</feature>
<evidence type="ECO:0000313" key="18">
    <source>
        <dbReference type="Proteomes" id="UP000248066"/>
    </source>
</evidence>
<comment type="caution">
    <text evidence="17">The sequence shown here is derived from an EMBL/GenBank/DDBJ whole genome shotgun (WGS) entry which is preliminary data.</text>
</comment>
<keyword evidence="12 15" id="KW-0460">Magnesium</keyword>
<keyword evidence="7 15" id="KW-0808">Transferase</keyword>
<comment type="subunit">
    <text evidence="15">Homotetramer.</text>
</comment>
<feature type="binding site" evidence="15">
    <location>
        <position position="242"/>
    </location>
    <ligand>
        <name>substrate</name>
        <note>ligand shared between dimeric partners</note>
    </ligand>
</feature>
<dbReference type="GO" id="GO:0042802">
    <property type="term" value="F:identical protein binding"/>
    <property type="evidence" value="ECO:0007669"/>
    <property type="project" value="TreeGrafter"/>
</dbReference>
<dbReference type="GO" id="GO:0006002">
    <property type="term" value="P:fructose 6-phosphate metabolic process"/>
    <property type="evidence" value="ECO:0007669"/>
    <property type="project" value="UniProtKB-UniRule"/>
</dbReference>
<evidence type="ECO:0000256" key="8">
    <source>
        <dbReference type="ARBA" id="ARBA00022723"/>
    </source>
</evidence>
<dbReference type="EC" id="2.7.1.11" evidence="15"/>
<dbReference type="Gene3D" id="3.40.50.460">
    <property type="entry name" value="Phosphofructokinase domain"/>
    <property type="match status" value="1"/>
</dbReference>
<keyword evidence="11 15" id="KW-0067">ATP-binding</keyword>
<dbReference type="PRINTS" id="PR00476">
    <property type="entry name" value="PHFRCTKINASE"/>
</dbReference>
<feature type="binding site" description="in other chain" evidence="15">
    <location>
        <begin position="212"/>
        <end position="214"/>
    </location>
    <ligand>
        <name>ADP</name>
        <dbReference type="ChEBI" id="CHEBI:456216"/>
        <note>allosteric activator; ligand shared between dimeric partners</note>
    </ligand>
</feature>
<feature type="binding site" description="in other chain" evidence="15">
    <location>
        <position position="221"/>
    </location>
    <ligand>
        <name>substrate</name>
        <note>ligand shared between dimeric partners</note>
    </ligand>
</feature>
<comment type="catalytic activity">
    <reaction evidence="14 15">
        <text>beta-D-fructose 6-phosphate + ATP = beta-D-fructose 1,6-bisphosphate + ADP + H(+)</text>
        <dbReference type="Rhea" id="RHEA:16109"/>
        <dbReference type="ChEBI" id="CHEBI:15378"/>
        <dbReference type="ChEBI" id="CHEBI:30616"/>
        <dbReference type="ChEBI" id="CHEBI:32966"/>
        <dbReference type="ChEBI" id="CHEBI:57634"/>
        <dbReference type="ChEBI" id="CHEBI:456216"/>
        <dbReference type="EC" id="2.7.1.11"/>
    </reaction>
</comment>
<dbReference type="UniPathway" id="UPA00109">
    <property type="reaction ID" value="UER00182"/>
</dbReference>
<dbReference type="HAMAP" id="MF_00339">
    <property type="entry name" value="Phosphofructokinase_I_B1"/>
    <property type="match status" value="1"/>
</dbReference>
<dbReference type="GO" id="GO:0046872">
    <property type="term" value="F:metal ion binding"/>
    <property type="evidence" value="ECO:0007669"/>
    <property type="project" value="UniProtKB-KW"/>
</dbReference>
<accession>A0A2W0HN44</accession>
<dbReference type="Proteomes" id="UP000248066">
    <property type="component" value="Unassembled WGS sequence"/>
</dbReference>